<organism evidence="2 3">
    <name type="scientific">Neonectria punicea</name>
    <dbReference type="NCBI Taxonomy" id="979145"/>
    <lineage>
        <taxon>Eukaryota</taxon>
        <taxon>Fungi</taxon>
        <taxon>Dikarya</taxon>
        <taxon>Ascomycota</taxon>
        <taxon>Pezizomycotina</taxon>
        <taxon>Sordariomycetes</taxon>
        <taxon>Hypocreomycetidae</taxon>
        <taxon>Hypocreales</taxon>
        <taxon>Nectriaceae</taxon>
        <taxon>Neonectria</taxon>
    </lineage>
</organism>
<feature type="compositionally biased region" description="Polar residues" evidence="1">
    <location>
        <begin position="10"/>
        <end position="22"/>
    </location>
</feature>
<dbReference type="Proteomes" id="UP001498476">
    <property type="component" value="Unassembled WGS sequence"/>
</dbReference>
<evidence type="ECO:0000256" key="1">
    <source>
        <dbReference type="SAM" id="MobiDB-lite"/>
    </source>
</evidence>
<dbReference type="EMBL" id="JAZAVJ010000157">
    <property type="protein sequence ID" value="KAK7409244.1"/>
    <property type="molecule type" value="Genomic_DNA"/>
</dbReference>
<protein>
    <submittedName>
        <fullName evidence="2">Uncharacterized protein</fullName>
    </submittedName>
</protein>
<name>A0ABR1GUY7_9HYPO</name>
<accession>A0ABR1GUY7</accession>
<comment type="caution">
    <text evidence="2">The sequence shown here is derived from an EMBL/GenBank/DDBJ whole genome shotgun (WGS) entry which is preliminary data.</text>
</comment>
<proteinExistence type="predicted"/>
<evidence type="ECO:0000313" key="3">
    <source>
        <dbReference type="Proteomes" id="UP001498476"/>
    </source>
</evidence>
<gene>
    <name evidence="2" type="ORF">QQX98_008554</name>
</gene>
<sequence>MDFIKKAVSGGSSSQQHNNTHQTENKQDYVDKAFGMASKKSGRNVDHNTAEKITDAGRGLFEKVTGKKVDPKYSN</sequence>
<keyword evidence="3" id="KW-1185">Reference proteome</keyword>
<evidence type="ECO:0000313" key="2">
    <source>
        <dbReference type="EMBL" id="KAK7409244.1"/>
    </source>
</evidence>
<feature type="region of interest" description="Disordered" evidence="1">
    <location>
        <begin position="1"/>
        <end position="29"/>
    </location>
</feature>
<reference evidence="2 3" key="1">
    <citation type="journal article" date="2025" name="Microbiol. Resour. Announc.">
        <title>Draft genome sequences for Neonectria magnoliae and Neonectria punicea, canker pathogens of Liriodendron tulipifera and Acer saccharum in West Virginia.</title>
        <authorList>
            <person name="Petronek H.M."/>
            <person name="Kasson M.T."/>
            <person name="Metheny A.M."/>
            <person name="Stauder C.M."/>
            <person name="Lovett B."/>
            <person name="Lynch S.C."/>
            <person name="Garnas J.R."/>
            <person name="Kasson L.R."/>
            <person name="Stajich J.E."/>
        </authorList>
    </citation>
    <scope>NUCLEOTIDE SEQUENCE [LARGE SCALE GENOMIC DNA]</scope>
    <source>
        <strain evidence="2 3">NRRL 64653</strain>
    </source>
</reference>